<organism evidence="1 2">
    <name type="scientific">Paenibacillus alvei</name>
    <name type="common">Bacillus alvei</name>
    <dbReference type="NCBI Taxonomy" id="44250"/>
    <lineage>
        <taxon>Bacteria</taxon>
        <taxon>Bacillati</taxon>
        <taxon>Bacillota</taxon>
        <taxon>Bacilli</taxon>
        <taxon>Bacillales</taxon>
        <taxon>Paenibacillaceae</taxon>
        <taxon>Paenibacillus</taxon>
    </lineage>
</organism>
<evidence type="ECO:0000313" key="2">
    <source>
        <dbReference type="Proteomes" id="UP001527181"/>
    </source>
</evidence>
<keyword evidence="1" id="KW-0808">Transferase</keyword>
<sequence>MSTLWEHNKDFRDSQLPQWEKLILSLFDSANIPQRKEITRKSEIIRILNAIGKSKVANHTFLPDGGGQDLTGCGESSETGCIELDLSGVVIAKPYKLIFQSFPDASVEWSYFYLLTDSLKPSGVNGDRESIKHCEYLTEIRTGEYIDRAYAEYGEYKGKRLPESARMVNRILNGNFVIFSKASIYNLTDVLDGYSAPHQKFGEENFKNMIKKASSRLKPENFK</sequence>
<gene>
    <name evidence="1" type="ORF">M5X12_22245</name>
</gene>
<dbReference type="Proteomes" id="UP001527181">
    <property type="component" value="Unassembled WGS sequence"/>
</dbReference>
<proteinExistence type="predicted"/>
<reference evidence="1 2" key="1">
    <citation type="submission" date="2022-05" db="EMBL/GenBank/DDBJ databases">
        <title>Genome Sequencing of Bee-Associated Microbes.</title>
        <authorList>
            <person name="Dunlap C."/>
        </authorList>
    </citation>
    <scope>NUCLEOTIDE SEQUENCE [LARGE SCALE GENOMIC DNA]</scope>
    <source>
        <strain evidence="1 2">NRRL B-04010</strain>
    </source>
</reference>
<dbReference type="GO" id="GO:0004674">
    <property type="term" value="F:protein serine/threonine kinase activity"/>
    <property type="evidence" value="ECO:0007669"/>
    <property type="project" value="UniProtKB-KW"/>
</dbReference>
<keyword evidence="2" id="KW-1185">Reference proteome</keyword>
<dbReference type="RefSeq" id="WP_268600130.1">
    <property type="nucleotide sequence ID" value="NZ_JAMDNP010000050.1"/>
</dbReference>
<name>A0ABT4H395_PAEAL</name>
<keyword evidence="1" id="KW-0723">Serine/threonine-protein kinase</keyword>
<keyword evidence="1" id="KW-0418">Kinase</keyword>
<evidence type="ECO:0000313" key="1">
    <source>
        <dbReference type="EMBL" id="MCY9763258.1"/>
    </source>
</evidence>
<protein>
    <submittedName>
        <fullName evidence="1">Serine/threonine protein kinase</fullName>
    </submittedName>
</protein>
<accession>A0ABT4H395</accession>
<dbReference type="EMBL" id="JAMDNP010000050">
    <property type="protein sequence ID" value="MCY9763258.1"/>
    <property type="molecule type" value="Genomic_DNA"/>
</dbReference>
<comment type="caution">
    <text evidence="1">The sequence shown here is derived from an EMBL/GenBank/DDBJ whole genome shotgun (WGS) entry which is preliminary data.</text>
</comment>